<accession>A0A5P1EJU4</accession>
<evidence type="ECO:0000256" key="1">
    <source>
        <dbReference type="SAM" id="MobiDB-lite"/>
    </source>
</evidence>
<keyword evidence="3" id="KW-1185">Reference proteome</keyword>
<organism evidence="2 3">
    <name type="scientific">Asparagus officinalis</name>
    <name type="common">Garden asparagus</name>
    <dbReference type="NCBI Taxonomy" id="4686"/>
    <lineage>
        <taxon>Eukaryota</taxon>
        <taxon>Viridiplantae</taxon>
        <taxon>Streptophyta</taxon>
        <taxon>Embryophyta</taxon>
        <taxon>Tracheophyta</taxon>
        <taxon>Spermatophyta</taxon>
        <taxon>Magnoliopsida</taxon>
        <taxon>Liliopsida</taxon>
        <taxon>Asparagales</taxon>
        <taxon>Asparagaceae</taxon>
        <taxon>Asparagoideae</taxon>
        <taxon>Asparagus</taxon>
    </lineage>
</organism>
<feature type="region of interest" description="Disordered" evidence="1">
    <location>
        <begin position="1"/>
        <end position="29"/>
    </location>
</feature>
<name>A0A5P1EJU4_ASPOF</name>
<proteinExistence type="predicted"/>
<gene>
    <name evidence="2" type="ORF">A4U43_C06F4710</name>
</gene>
<sequence length="219" mass="24490">MASTHSTGTTREPTGGPRAQPEKIISAPGVSRTTRASLTTLVQHSGSLKILTAVVTFDVNVDLTRRFDLPSDVRRPRRAQLHGGGDGTMIAVYILDYDSRCWRKYRSLDRGWVHGEDYSTPLLVRFDRVVVVFVGNRSILWEMSSTDDQMNCEEDWQQRPGPDDETVPCVFFNITPEQFPLIEADEEIAAAEDDGEESNGGGEGDVPHEDGRDPKRRRT</sequence>
<reference evidence="3" key="1">
    <citation type="journal article" date="2017" name="Nat. Commun.">
        <title>The asparagus genome sheds light on the origin and evolution of a young Y chromosome.</title>
        <authorList>
            <person name="Harkess A."/>
            <person name="Zhou J."/>
            <person name="Xu C."/>
            <person name="Bowers J.E."/>
            <person name="Van der Hulst R."/>
            <person name="Ayyampalayam S."/>
            <person name="Mercati F."/>
            <person name="Riccardi P."/>
            <person name="McKain M.R."/>
            <person name="Kakrana A."/>
            <person name="Tang H."/>
            <person name="Ray J."/>
            <person name="Groenendijk J."/>
            <person name="Arikit S."/>
            <person name="Mathioni S.M."/>
            <person name="Nakano M."/>
            <person name="Shan H."/>
            <person name="Telgmann-Rauber A."/>
            <person name="Kanno A."/>
            <person name="Yue Z."/>
            <person name="Chen H."/>
            <person name="Li W."/>
            <person name="Chen Y."/>
            <person name="Xu X."/>
            <person name="Zhang Y."/>
            <person name="Luo S."/>
            <person name="Chen H."/>
            <person name="Gao J."/>
            <person name="Mao Z."/>
            <person name="Pires J.C."/>
            <person name="Luo M."/>
            <person name="Kudrna D."/>
            <person name="Wing R.A."/>
            <person name="Meyers B.C."/>
            <person name="Yi K."/>
            <person name="Kong H."/>
            <person name="Lavrijsen P."/>
            <person name="Sunseri F."/>
            <person name="Falavigna A."/>
            <person name="Ye Y."/>
            <person name="Leebens-Mack J.H."/>
            <person name="Chen G."/>
        </authorList>
    </citation>
    <scope>NUCLEOTIDE SEQUENCE [LARGE SCALE GENOMIC DNA]</scope>
    <source>
        <strain evidence="3">cv. DH0086</strain>
    </source>
</reference>
<evidence type="ECO:0000313" key="3">
    <source>
        <dbReference type="Proteomes" id="UP000243459"/>
    </source>
</evidence>
<feature type="compositionally biased region" description="Acidic residues" evidence="1">
    <location>
        <begin position="185"/>
        <end position="197"/>
    </location>
</feature>
<dbReference type="Proteomes" id="UP000243459">
    <property type="component" value="Chromosome 6"/>
</dbReference>
<evidence type="ECO:0000313" key="2">
    <source>
        <dbReference type="EMBL" id="ONK66156.1"/>
    </source>
</evidence>
<feature type="region of interest" description="Disordered" evidence="1">
    <location>
        <begin position="185"/>
        <end position="219"/>
    </location>
</feature>
<dbReference type="EMBL" id="CM007386">
    <property type="protein sequence ID" value="ONK66156.1"/>
    <property type="molecule type" value="Genomic_DNA"/>
</dbReference>
<protein>
    <submittedName>
        <fullName evidence="2">Uncharacterized protein</fullName>
    </submittedName>
</protein>
<dbReference type="AlphaFoldDB" id="A0A5P1EJU4"/>
<dbReference type="Gramene" id="ONK66156">
    <property type="protein sequence ID" value="ONK66156"/>
    <property type="gene ID" value="A4U43_C06F4710"/>
</dbReference>
<feature type="compositionally biased region" description="Low complexity" evidence="1">
    <location>
        <begin position="7"/>
        <end position="18"/>
    </location>
</feature>